<sequence>MPLSKSPDAFKLRTLFMGSLGTIPESHARTVGKKQLTAWIKAGLLEHRPAEKCYALTPKGEARIG</sequence>
<dbReference type="AlphaFoldDB" id="A0A4Q1C7X9"/>
<dbReference type="RefSeq" id="WP_129046343.1">
    <property type="nucleotide sequence ID" value="NZ_SDHX01000001.1"/>
</dbReference>
<proteinExistence type="predicted"/>
<accession>A0A4Q1C7X9</accession>
<dbReference type="Proteomes" id="UP000290218">
    <property type="component" value="Unassembled WGS sequence"/>
</dbReference>
<evidence type="ECO:0000313" key="2">
    <source>
        <dbReference type="Proteomes" id="UP000290218"/>
    </source>
</evidence>
<gene>
    <name evidence="1" type="ORF">ESB00_03505</name>
</gene>
<name>A0A4Q1C7X9_9BACT</name>
<keyword evidence="2" id="KW-1185">Reference proteome</keyword>
<reference evidence="1 2" key="1">
    <citation type="submission" date="2019-01" db="EMBL/GenBank/DDBJ databases">
        <title>Lacunisphaera sp. strain TWA-58.</title>
        <authorList>
            <person name="Chen W.-M."/>
        </authorList>
    </citation>
    <scope>NUCLEOTIDE SEQUENCE [LARGE SCALE GENOMIC DNA]</scope>
    <source>
        <strain evidence="1 2">TWA-58</strain>
    </source>
</reference>
<dbReference type="OrthoDB" id="203717at2"/>
<evidence type="ECO:0000313" key="1">
    <source>
        <dbReference type="EMBL" id="RXK54978.1"/>
    </source>
</evidence>
<organism evidence="1 2">
    <name type="scientific">Oleiharenicola lentus</name>
    <dbReference type="NCBI Taxonomy" id="2508720"/>
    <lineage>
        <taxon>Bacteria</taxon>
        <taxon>Pseudomonadati</taxon>
        <taxon>Verrucomicrobiota</taxon>
        <taxon>Opitutia</taxon>
        <taxon>Opitutales</taxon>
        <taxon>Opitutaceae</taxon>
        <taxon>Oleiharenicola</taxon>
    </lineage>
</organism>
<protein>
    <submittedName>
        <fullName evidence="1">Uncharacterized protein</fullName>
    </submittedName>
</protein>
<comment type="caution">
    <text evidence="1">The sequence shown here is derived from an EMBL/GenBank/DDBJ whole genome shotgun (WGS) entry which is preliminary data.</text>
</comment>
<dbReference type="EMBL" id="SDHX01000001">
    <property type="protein sequence ID" value="RXK54978.1"/>
    <property type="molecule type" value="Genomic_DNA"/>
</dbReference>